<feature type="compositionally biased region" description="Polar residues" evidence="10">
    <location>
        <begin position="237"/>
        <end position="259"/>
    </location>
</feature>
<dbReference type="RefSeq" id="XP_018279250.1">
    <property type="nucleotide sequence ID" value="XM_018420815.1"/>
</dbReference>
<evidence type="ECO:0000256" key="5">
    <source>
        <dbReference type="ARBA" id="ARBA00022692"/>
    </source>
</evidence>
<accession>A0A0J1B4Z0</accession>
<evidence type="ECO:0000256" key="6">
    <source>
        <dbReference type="ARBA" id="ARBA00022968"/>
    </source>
</evidence>
<reference evidence="11 12" key="1">
    <citation type="submission" date="2015-03" db="EMBL/GenBank/DDBJ databases">
        <title>Genomics and transcriptomics of the oil-accumulating basidiomycete yeast T. oleaginosus allow insights into substrate utilization and the diverse evolutionary trajectories of mating systems in fungi.</title>
        <authorList>
            <consortium name="DOE Joint Genome Institute"/>
            <person name="Kourist R."/>
            <person name="Kracht O."/>
            <person name="Bracharz F."/>
            <person name="Lipzen A."/>
            <person name="Nolan M."/>
            <person name="Ohm R."/>
            <person name="Grigoriev I."/>
            <person name="Sun S."/>
            <person name="Heitman J."/>
            <person name="Bruck T."/>
            <person name="Nowrousian M."/>
        </authorList>
    </citation>
    <scope>NUCLEOTIDE SEQUENCE [LARGE SCALE GENOMIC DNA]</scope>
    <source>
        <strain evidence="11 12">IBC0246</strain>
    </source>
</reference>
<evidence type="ECO:0000256" key="1">
    <source>
        <dbReference type="ARBA" id="ARBA00004323"/>
    </source>
</evidence>
<dbReference type="STRING" id="879819.A0A0J1B4Z0"/>
<dbReference type="PANTHER" id="PTHR11214:SF333">
    <property type="entry name" value="GLYCOSYLTRANSFERASE FAMILY 31 PROTEIN"/>
    <property type="match status" value="1"/>
</dbReference>
<evidence type="ECO:0000256" key="9">
    <source>
        <dbReference type="ARBA" id="ARBA00023136"/>
    </source>
</evidence>
<evidence type="ECO:0000313" key="12">
    <source>
        <dbReference type="Proteomes" id="UP000053611"/>
    </source>
</evidence>
<dbReference type="OrthoDB" id="2139606at2759"/>
<dbReference type="EMBL" id="KQ087202">
    <property type="protein sequence ID" value="KLT42759.1"/>
    <property type="molecule type" value="Genomic_DNA"/>
</dbReference>
<gene>
    <name evidence="11" type="ORF">CC85DRAFT_259945</name>
</gene>
<dbReference type="GeneID" id="28981418"/>
<evidence type="ECO:0000256" key="7">
    <source>
        <dbReference type="ARBA" id="ARBA00022989"/>
    </source>
</evidence>
<feature type="compositionally biased region" description="Low complexity" evidence="10">
    <location>
        <begin position="75"/>
        <end position="87"/>
    </location>
</feature>
<keyword evidence="6" id="KW-0735">Signal-anchor</keyword>
<keyword evidence="3" id="KW-0328">Glycosyltransferase</keyword>
<name>A0A0J1B4Z0_9TREE</name>
<evidence type="ECO:0000256" key="4">
    <source>
        <dbReference type="ARBA" id="ARBA00022679"/>
    </source>
</evidence>
<feature type="region of interest" description="Disordered" evidence="10">
    <location>
        <begin position="1"/>
        <end position="175"/>
    </location>
</feature>
<feature type="region of interest" description="Disordered" evidence="10">
    <location>
        <begin position="232"/>
        <end position="280"/>
    </location>
</feature>
<evidence type="ECO:0008006" key="13">
    <source>
        <dbReference type="Google" id="ProtNLM"/>
    </source>
</evidence>
<sequence length="862" mass="96260">MSSPRMPSAVRGGGGGAAPSPPDHDSYTSALSPTVASFDEGPGAAFSAFHRRRTSTSNPTRRRSSLMQEPMSGDSRSNSSTRRSSNGHPPPSPSTGSSGVDWLSARRALSTQQERKRSKSDDEREPDDAPLRSTASPASNQHLHPRSAMPASISISTNAPSSANNEAPERLLPARAHSASIPPVLSPLPIPATVLPTSATPSELLPLPQDPNHILPLSTPPPSFRESLDYVGHASSGHGSTPRTSLSASEEMSWGTGTRSYSDSSAGDDDDSPTTTSGWWWRAHGRPPPVRPMLRKAPSRLPFGIRRWGWLLAPFNRMANPREYEYTALLSGGASSNGGSSSSSSSRKRGGYDRERIYLTTTRRKPRTVFGSEYLAQAADFVQNEPWAVVLFLFVFAIFAVCLGCSIKYILDPDKAALPWREYAMQDYPTVFSIQDADWDNDALGGYLPPLSVVKPLSAQHELWPYPGYDYAPHRENLHGGPRVDDLEPTTVYVAVFTYDVGVDRRNLIRQSYASHPRSRTPGTEGVRLRFIMGRPRPQFKHMVDAEVEEYEDIVILDTDENMNQGKTYTFLSWAADNATVPDYEYPSYPRSEASALEFAAQRERGEEPMPIYRGEKKPDYIAKADDDAFIMLGELERHLRVTPRNKTYWGYLVRERFMAGECYALSRDLVEYIRDTEDLRDHIHGKEDKLVSKWLRTHPDKEKILWFSERTWIYDHPKAGTVYSHGFLFPDEVARVRAERSLSFSTEADRRPYPASADAFSTVSHFGHHYRPPLRGLSFDEAAEALVEGSAMSKLRDEAGTLHAHTRADMAERVDALMAAKPTFAQRYLGDPHLRGGTVVVHYIKRRMWFDETRRTLLGED</sequence>
<comment type="similarity">
    <text evidence="2">Belongs to the glycosyltransferase 31 family.</text>
</comment>
<evidence type="ECO:0000256" key="2">
    <source>
        <dbReference type="ARBA" id="ARBA00008661"/>
    </source>
</evidence>
<dbReference type="Proteomes" id="UP000053611">
    <property type="component" value="Unassembled WGS sequence"/>
</dbReference>
<dbReference type="GO" id="GO:0016758">
    <property type="term" value="F:hexosyltransferase activity"/>
    <property type="evidence" value="ECO:0007669"/>
    <property type="project" value="InterPro"/>
</dbReference>
<evidence type="ECO:0000256" key="3">
    <source>
        <dbReference type="ARBA" id="ARBA00022676"/>
    </source>
</evidence>
<keyword evidence="8" id="KW-0333">Golgi apparatus</keyword>
<keyword evidence="5" id="KW-0812">Transmembrane</keyword>
<dbReference type="InterPro" id="IPR002659">
    <property type="entry name" value="Glyco_trans_31"/>
</dbReference>
<feature type="compositionally biased region" description="Basic and acidic residues" evidence="10">
    <location>
        <begin position="113"/>
        <end position="130"/>
    </location>
</feature>
<feature type="compositionally biased region" description="Polar residues" evidence="10">
    <location>
        <begin position="153"/>
        <end position="165"/>
    </location>
</feature>
<comment type="subcellular location">
    <subcellularLocation>
        <location evidence="1">Golgi apparatus membrane</location>
        <topology evidence="1">Single-pass type II membrane protein</topology>
    </subcellularLocation>
</comment>
<keyword evidence="9" id="KW-0472">Membrane</keyword>
<protein>
    <recommendedName>
        <fullName evidence="13">Glycosyltransferase family 31 protein</fullName>
    </recommendedName>
</protein>
<organism evidence="11 12">
    <name type="scientific">Cutaneotrichosporon oleaginosum</name>
    <dbReference type="NCBI Taxonomy" id="879819"/>
    <lineage>
        <taxon>Eukaryota</taxon>
        <taxon>Fungi</taxon>
        <taxon>Dikarya</taxon>
        <taxon>Basidiomycota</taxon>
        <taxon>Agaricomycotina</taxon>
        <taxon>Tremellomycetes</taxon>
        <taxon>Trichosporonales</taxon>
        <taxon>Trichosporonaceae</taxon>
        <taxon>Cutaneotrichosporon</taxon>
    </lineage>
</organism>
<keyword evidence="7" id="KW-1133">Transmembrane helix</keyword>
<dbReference type="GO" id="GO:0000139">
    <property type="term" value="C:Golgi membrane"/>
    <property type="evidence" value="ECO:0007669"/>
    <property type="project" value="UniProtKB-SubCell"/>
</dbReference>
<keyword evidence="4" id="KW-0808">Transferase</keyword>
<dbReference type="Pfam" id="PF01762">
    <property type="entry name" value="Galactosyl_T"/>
    <property type="match status" value="1"/>
</dbReference>
<proteinExistence type="inferred from homology"/>
<evidence type="ECO:0000256" key="10">
    <source>
        <dbReference type="SAM" id="MobiDB-lite"/>
    </source>
</evidence>
<evidence type="ECO:0000313" key="11">
    <source>
        <dbReference type="EMBL" id="KLT42759.1"/>
    </source>
</evidence>
<dbReference type="GO" id="GO:0051072">
    <property type="term" value="P:4,6-pyruvylated galactose residue biosynthetic process"/>
    <property type="evidence" value="ECO:0007669"/>
    <property type="project" value="TreeGrafter"/>
</dbReference>
<evidence type="ECO:0000256" key="8">
    <source>
        <dbReference type="ARBA" id="ARBA00023034"/>
    </source>
</evidence>
<dbReference type="PANTHER" id="PTHR11214">
    <property type="entry name" value="BETA-1,3-N-ACETYLGLUCOSAMINYLTRANSFERASE"/>
    <property type="match status" value="1"/>
</dbReference>
<feature type="compositionally biased region" description="Basic residues" evidence="10">
    <location>
        <begin position="49"/>
        <end position="64"/>
    </location>
</feature>
<feature type="compositionally biased region" description="Polar residues" evidence="10">
    <location>
        <begin position="133"/>
        <end position="142"/>
    </location>
</feature>
<dbReference type="AlphaFoldDB" id="A0A0J1B4Z0"/>
<keyword evidence="12" id="KW-1185">Reference proteome</keyword>